<gene>
    <name evidence="17" type="ORF">LACBIDRAFT_310796</name>
</gene>
<dbReference type="STRING" id="486041.B0DV35"/>
<keyword evidence="12" id="KW-0325">Glycoprotein</keyword>
<keyword evidence="8 15" id="KW-0732">Signal</keyword>
<comment type="similarity">
    <text evidence="3">Belongs to the RBT5 family.</text>
</comment>
<dbReference type="SMART" id="SM00747">
    <property type="entry name" value="CFEM"/>
    <property type="match status" value="1"/>
</dbReference>
<evidence type="ECO:0000313" key="17">
    <source>
        <dbReference type="EMBL" id="EDR01444.1"/>
    </source>
</evidence>
<evidence type="ECO:0000256" key="13">
    <source>
        <dbReference type="ARBA" id="ARBA00023288"/>
    </source>
</evidence>
<dbReference type="Proteomes" id="UP000001194">
    <property type="component" value="Unassembled WGS sequence"/>
</dbReference>
<sequence length="213" mass="21249">MQLPLFLFNILLVLPLVHGQGISSLPPCGMQCVNTTATSLGCSVNDAKCLCSKANFVSSSLNCAQGTCPPEDLSSTVGILGELCAAASPPGSTSITKSSSTPPSPLTTSSNSNTPSSGPTLTSTAPQTSISTSITGSPAPSTVTVTASNTQAGTTLSVPANFLPTSVSESGSSTTVVVATIYRPPPSSGAMKGELCWGFIMGTVGVVMGAWSL</sequence>
<keyword evidence="4" id="KW-1003">Cell membrane</keyword>
<evidence type="ECO:0000256" key="1">
    <source>
        <dbReference type="ARBA" id="ARBA00004609"/>
    </source>
</evidence>
<dbReference type="InterPro" id="IPR008427">
    <property type="entry name" value="Extracellular_membr_CFEM_dom"/>
</dbReference>
<dbReference type="InterPro" id="IPR051735">
    <property type="entry name" value="CFEM_domain"/>
</dbReference>
<evidence type="ECO:0000256" key="9">
    <source>
        <dbReference type="ARBA" id="ARBA00023004"/>
    </source>
</evidence>
<comment type="subcellular location">
    <subcellularLocation>
        <location evidence="1">Cell membrane</location>
        <topology evidence="1">Lipid-anchor</topology>
        <topology evidence="1">GPI-anchor</topology>
    </subcellularLocation>
    <subcellularLocation>
        <location evidence="2">Secreted</location>
    </subcellularLocation>
</comment>
<evidence type="ECO:0000256" key="15">
    <source>
        <dbReference type="SAM" id="SignalP"/>
    </source>
</evidence>
<evidence type="ECO:0000256" key="11">
    <source>
        <dbReference type="ARBA" id="ARBA00023157"/>
    </source>
</evidence>
<dbReference type="GO" id="GO:0005576">
    <property type="term" value="C:extracellular region"/>
    <property type="evidence" value="ECO:0007669"/>
    <property type="project" value="UniProtKB-SubCell"/>
</dbReference>
<proteinExistence type="inferred from homology"/>
<evidence type="ECO:0000256" key="10">
    <source>
        <dbReference type="ARBA" id="ARBA00023136"/>
    </source>
</evidence>
<dbReference type="HOGENOM" id="CLU_1408992_0_0_1"/>
<evidence type="ECO:0000259" key="16">
    <source>
        <dbReference type="PROSITE" id="PS52012"/>
    </source>
</evidence>
<keyword evidence="11" id="KW-1015">Disulfide bond</keyword>
<dbReference type="RefSeq" id="XP_001887796.1">
    <property type="nucleotide sequence ID" value="XM_001887761.1"/>
</dbReference>
<evidence type="ECO:0000313" key="18">
    <source>
        <dbReference type="Proteomes" id="UP000001194"/>
    </source>
</evidence>
<evidence type="ECO:0000256" key="8">
    <source>
        <dbReference type="ARBA" id="ARBA00022729"/>
    </source>
</evidence>
<dbReference type="PANTHER" id="PTHR37928:SF2">
    <property type="entry name" value="GPI ANCHORED CFEM DOMAIN PROTEIN (AFU_ORTHOLOGUE AFUA_6G10580)"/>
    <property type="match status" value="1"/>
</dbReference>
<keyword evidence="7" id="KW-0479">Metal-binding</keyword>
<keyword evidence="18" id="KW-1185">Reference proteome</keyword>
<evidence type="ECO:0000256" key="14">
    <source>
        <dbReference type="SAM" id="MobiDB-lite"/>
    </source>
</evidence>
<keyword evidence="13" id="KW-0449">Lipoprotein</keyword>
<accession>B0DV35</accession>
<dbReference type="PANTHER" id="PTHR37928">
    <property type="entry name" value="CFEM DOMAIN PROTEIN (AFU_ORTHOLOGUE AFUA_6G14090)"/>
    <property type="match status" value="1"/>
</dbReference>
<dbReference type="PROSITE" id="PS52012">
    <property type="entry name" value="CFEM"/>
    <property type="match status" value="1"/>
</dbReference>
<dbReference type="GO" id="GO:0005886">
    <property type="term" value="C:plasma membrane"/>
    <property type="evidence" value="ECO:0007669"/>
    <property type="project" value="UniProtKB-SubCell"/>
</dbReference>
<evidence type="ECO:0000256" key="7">
    <source>
        <dbReference type="ARBA" id="ARBA00022723"/>
    </source>
</evidence>
<keyword evidence="10" id="KW-0472">Membrane</keyword>
<evidence type="ECO:0000256" key="2">
    <source>
        <dbReference type="ARBA" id="ARBA00004613"/>
    </source>
</evidence>
<dbReference type="Pfam" id="PF05730">
    <property type="entry name" value="CFEM"/>
    <property type="match status" value="1"/>
</dbReference>
<name>B0DV35_LACBS</name>
<keyword evidence="6" id="KW-0349">Heme</keyword>
<feature type="compositionally biased region" description="Polar residues" evidence="14">
    <location>
        <begin position="125"/>
        <end position="146"/>
    </location>
</feature>
<evidence type="ECO:0000256" key="5">
    <source>
        <dbReference type="ARBA" id="ARBA00022525"/>
    </source>
</evidence>
<dbReference type="EMBL" id="DS547138">
    <property type="protein sequence ID" value="EDR01444.1"/>
    <property type="molecule type" value="Genomic_DNA"/>
</dbReference>
<dbReference type="KEGG" id="lbc:LACBIDRAFT_310796"/>
<evidence type="ECO:0000256" key="3">
    <source>
        <dbReference type="ARBA" id="ARBA00010031"/>
    </source>
</evidence>
<keyword evidence="9" id="KW-0408">Iron</keyword>
<dbReference type="AlphaFoldDB" id="B0DV35"/>
<evidence type="ECO:0000256" key="4">
    <source>
        <dbReference type="ARBA" id="ARBA00022475"/>
    </source>
</evidence>
<organism evidence="18">
    <name type="scientific">Laccaria bicolor (strain S238N-H82 / ATCC MYA-4686)</name>
    <name type="common">Bicoloured deceiver</name>
    <name type="synonym">Laccaria laccata var. bicolor</name>
    <dbReference type="NCBI Taxonomy" id="486041"/>
    <lineage>
        <taxon>Eukaryota</taxon>
        <taxon>Fungi</taxon>
        <taxon>Dikarya</taxon>
        <taxon>Basidiomycota</taxon>
        <taxon>Agaricomycotina</taxon>
        <taxon>Agaricomycetes</taxon>
        <taxon>Agaricomycetidae</taxon>
        <taxon>Agaricales</taxon>
        <taxon>Agaricineae</taxon>
        <taxon>Hydnangiaceae</taxon>
        <taxon>Laccaria</taxon>
    </lineage>
</organism>
<evidence type="ECO:0000256" key="12">
    <source>
        <dbReference type="ARBA" id="ARBA00023180"/>
    </source>
</evidence>
<evidence type="ECO:0000256" key="6">
    <source>
        <dbReference type="ARBA" id="ARBA00022617"/>
    </source>
</evidence>
<reference evidence="17 18" key="1">
    <citation type="journal article" date="2008" name="Nature">
        <title>The genome of Laccaria bicolor provides insights into mycorrhizal symbiosis.</title>
        <authorList>
            <person name="Martin F."/>
            <person name="Aerts A."/>
            <person name="Ahren D."/>
            <person name="Brun A."/>
            <person name="Danchin E.G.J."/>
            <person name="Duchaussoy F."/>
            <person name="Gibon J."/>
            <person name="Kohler A."/>
            <person name="Lindquist E."/>
            <person name="Pereda V."/>
            <person name="Salamov A."/>
            <person name="Shapiro H.J."/>
            <person name="Wuyts J."/>
            <person name="Blaudez D."/>
            <person name="Buee M."/>
            <person name="Brokstein P."/>
            <person name="Canbaeck B."/>
            <person name="Cohen D."/>
            <person name="Courty P.E."/>
            <person name="Coutinho P.M."/>
            <person name="Delaruelle C."/>
            <person name="Detter J.C."/>
            <person name="Deveau A."/>
            <person name="DiFazio S."/>
            <person name="Duplessis S."/>
            <person name="Fraissinet-Tachet L."/>
            <person name="Lucic E."/>
            <person name="Frey-Klett P."/>
            <person name="Fourrey C."/>
            <person name="Feussner I."/>
            <person name="Gay G."/>
            <person name="Grimwood J."/>
            <person name="Hoegger P.J."/>
            <person name="Jain P."/>
            <person name="Kilaru S."/>
            <person name="Labbe J."/>
            <person name="Lin Y.C."/>
            <person name="Legue V."/>
            <person name="Le Tacon F."/>
            <person name="Marmeisse R."/>
            <person name="Melayah D."/>
            <person name="Montanini B."/>
            <person name="Muratet M."/>
            <person name="Nehls U."/>
            <person name="Niculita-Hirzel H."/>
            <person name="Oudot-Le Secq M.P."/>
            <person name="Peter M."/>
            <person name="Quesneville H."/>
            <person name="Rajashekar B."/>
            <person name="Reich M."/>
            <person name="Rouhier N."/>
            <person name="Schmutz J."/>
            <person name="Yin T."/>
            <person name="Chalot M."/>
            <person name="Henrissat B."/>
            <person name="Kuees U."/>
            <person name="Lucas S."/>
            <person name="Van de Peer Y."/>
            <person name="Podila G.K."/>
            <person name="Polle A."/>
            <person name="Pukkila P.J."/>
            <person name="Richardson P.M."/>
            <person name="Rouze P."/>
            <person name="Sanders I.R."/>
            <person name="Stajich J.E."/>
            <person name="Tunlid A."/>
            <person name="Tuskan G."/>
            <person name="Grigoriev I.V."/>
        </authorList>
    </citation>
    <scope>NUCLEOTIDE SEQUENCE [LARGE SCALE GENOMIC DNA]</scope>
    <source>
        <strain evidence="18">S238N-H82 / ATCC MYA-4686</strain>
    </source>
</reference>
<feature type="region of interest" description="Disordered" evidence="14">
    <location>
        <begin position="89"/>
        <end position="146"/>
    </location>
</feature>
<protein>
    <submittedName>
        <fullName evidence="17">Predicted protein</fullName>
    </submittedName>
</protein>
<dbReference type="GO" id="GO:0046872">
    <property type="term" value="F:metal ion binding"/>
    <property type="evidence" value="ECO:0007669"/>
    <property type="project" value="UniProtKB-KW"/>
</dbReference>
<feature type="domain" description="CFEM" evidence="16">
    <location>
        <begin position="1"/>
        <end position="109"/>
    </location>
</feature>
<dbReference type="InParanoid" id="B0DV35"/>
<dbReference type="GeneID" id="6083482"/>
<feature type="compositionally biased region" description="Low complexity" evidence="14">
    <location>
        <begin position="89"/>
        <end position="124"/>
    </location>
</feature>
<feature type="signal peptide" evidence="15">
    <location>
        <begin position="1"/>
        <end position="19"/>
    </location>
</feature>
<keyword evidence="5" id="KW-0964">Secreted</keyword>
<feature type="chain" id="PRO_5002749283" evidence="15">
    <location>
        <begin position="20"/>
        <end position="213"/>
    </location>
</feature>
<dbReference type="OrthoDB" id="3052806at2759"/>